<feature type="compositionally biased region" description="Polar residues" evidence="1">
    <location>
        <begin position="1864"/>
        <end position="1873"/>
    </location>
</feature>
<accession>A0A0C3C9M5</accession>
<feature type="compositionally biased region" description="Low complexity" evidence="1">
    <location>
        <begin position="1524"/>
        <end position="1536"/>
    </location>
</feature>
<feature type="region of interest" description="Disordered" evidence="1">
    <location>
        <begin position="1425"/>
        <end position="1718"/>
    </location>
</feature>
<feature type="region of interest" description="Disordered" evidence="1">
    <location>
        <begin position="631"/>
        <end position="689"/>
    </location>
</feature>
<feature type="compositionally biased region" description="Polar residues" evidence="1">
    <location>
        <begin position="1223"/>
        <end position="1251"/>
    </location>
</feature>
<feature type="compositionally biased region" description="Basic and acidic residues" evidence="1">
    <location>
        <begin position="296"/>
        <end position="305"/>
    </location>
</feature>
<feature type="compositionally biased region" description="Pro residues" evidence="1">
    <location>
        <begin position="1573"/>
        <end position="1582"/>
    </location>
</feature>
<name>A0A0C3C9M5_HEBCY</name>
<feature type="compositionally biased region" description="Low complexity" evidence="1">
    <location>
        <begin position="1546"/>
        <end position="1567"/>
    </location>
</feature>
<feature type="compositionally biased region" description="Pro residues" evidence="1">
    <location>
        <begin position="1635"/>
        <end position="1644"/>
    </location>
</feature>
<feature type="compositionally biased region" description="Polar residues" evidence="1">
    <location>
        <begin position="824"/>
        <end position="834"/>
    </location>
</feature>
<dbReference type="OrthoDB" id="2804229at2759"/>
<feature type="compositionally biased region" description="Polar residues" evidence="1">
    <location>
        <begin position="20"/>
        <end position="32"/>
    </location>
</feature>
<organism evidence="2 3">
    <name type="scientific">Hebeloma cylindrosporum</name>
    <dbReference type="NCBI Taxonomy" id="76867"/>
    <lineage>
        <taxon>Eukaryota</taxon>
        <taxon>Fungi</taxon>
        <taxon>Dikarya</taxon>
        <taxon>Basidiomycota</taxon>
        <taxon>Agaricomycotina</taxon>
        <taxon>Agaricomycetes</taxon>
        <taxon>Agaricomycetidae</taxon>
        <taxon>Agaricales</taxon>
        <taxon>Agaricineae</taxon>
        <taxon>Hymenogastraceae</taxon>
        <taxon>Hebeloma</taxon>
    </lineage>
</organism>
<feature type="region of interest" description="Disordered" evidence="1">
    <location>
        <begin position="802"/>
        <end position="899"/>
    </location>
</feature>
<proteinExistence type="predicted"/>
<evidence type="ECO:0000313" key="3">
    <source>
        <dbReference type="Proteomes" id="UP000053424"/>
    </source>
</evidence>
<feature type="compositionally biased region" description="Acidic residues" evidence="1">
    <location>
        <begin position="139"/>
        <end position="149"/>
    </location>
</feature>
<reference evidence="2 3" key="1">
    <citation type="submission" date="2014-04" db="EMBL/GenBank/DDBJ databases">
        <authorList>
            <consortium name="DOE Joint Genome Institute"/>
            <person name="Kuo A."/>
            <person name="Gay G."/>
            <person name="Dore J."/>
            <person name="Kohler A."/>
            <person name="Nagy L.G."/>
            <person name="Floudas D."/>
            <person name="Copeland A."/>
            <person name="Barry K.W."/>
            <person name="Cichocki N."/>
            <person name="Veneault-Fourrey C."/>
            <person name="LaButti K."/>
            <person name="Lindquist E.A."/>
            <person name="Lipzen A."/>
            <person name="Lundell T."/>
            <person name="Morin E."/>
            <person name="Murat C."/>
            <person name="Sun H."/>
            <person name="Tunlid A."/>
            <person name="Henrissat B."/>
            <person name="Grigoriev I.V."/>
            <person name="Hibbett D.S."/>
            <person name="Martin F."/>
            <person name="Nordberg H.P."/>
            <person name="Cantor M.N."/>
            <person name="Hua S.X."/>
        </authorList>
    </citation>
    <scope>NUCLEOTIDE SEQUENCE [LARGE SCALE GENOMIC DNA]</scope>
    <source>
        <strain evidence="3">h7</strain>
    </source>
</reference>
<feature type="compositionally biased region" description="Basic and acidic residues" evidence="1">
    <location>
        <begin position="568"/>
        <end position="578"/>
    </location>
</feature>
<reference evidence="3" key="2">
    <citation type="submission" date="2015-01" db="EMBL/GenBank/DDBJ databases">
        <title>Evolutionary Origins and Diversification of the Mycorrhizal Mutualists.</title>
        <authorList>
            <consortium name="DOE Joint Genome Institute"/>
            <consortium name="Mycorrhizal Genomics Consortium"/>
            <person name="Kohler A."/>
            <person name="Kuo A."/>
            <person name="Nagy L.G."/>
            <person name="Floudas D."/>
            <person name="Copeland A."/>
            <person name="Barry K.W."/>
            <person name="Cichocki N."/>
            <person name="Veneault-Fourrey C."/>
            <person name="LaButti K."/>
            <person name="Lindquist E.A."/>
            <person name="Lipzen A."/>
            <person name="Lundell T."/>
            <person name="Morin E."/>
            <person name="Murat C."/>
            <person name="Riley R."/>
            <person name="Ohm R."/>
            <person name="Sun H."/>
            <person name="Tunlid A."/>
            <person name="Henrissat B."/>
            <person name="Grigoriev I.V."/>
            <person name="Hibbett D.S."/>
            <person name="Martin F."/>
        </authorList>
    </citation>
    <scope>NUCLEOTIDE SEQUENCE [LARGE SCALE GENOMIC DNA]</scope>
    <source>
        <strain evidence="3">h7</strain>
    </source>
</reference>
<feature type="compositionally biased region" description="Basic residues" evidence="1">
    <location>
        <begin position="1961"/>
        <end position="1975"/>
    </location>
</feature>
<feature type="compositionally biased region" description="Basic and acidic residues" evidence="1">
    <location>
        <begin position="426"/>
        <end position="436"/>
    </location>
</feature>
<feature type="compositionally biased region" description="Basic and acidic residues" evidence="1">
    <location>
        <begin position="116"/>
        <end position="133"/>
    </location>
</feature>
<feature type="compositionally biased region" description="Basic and acidic residues" evidence="1">
    <location>
        <begin position="1068"/>
        <end position="1078"/>
    </location>
</feature>
<feature type="region of interest" description="Disordered" evidence="1">
    <location>
        <begin position="485"/>
        <end position="578"/>
    </location>
</feature>
<feature type="region of interest" description="Disordered" evidence="1">
    <location>
        <begin position="1174"/>
        <end position="1251"/>
    </location>
</feature>
<feature type="region of interest" description="Disordered" evidence="1">
    <location>
        <begin position="1012"/>
        <end position="1138"/>
    </location>
</feature>
<evidence type="ECO:0000256" key="1">
    <source>
        <dbReference type="SAM" id="MobiDB-lite"/>
    </source>
</evidence>
<feature type="compositionally biased region" description="Low complexity" evidence="1">
    <location>
        <begin position="255"/>
        <end position="264"/>
    </location>
</feature>
<feature type="compositionally biased region" description="Basic and acidic residues" evidence="1">
    <location>
        <begin position="1951"/>
        <end position="1960"/>
    </location>
</feature>
<feature type="compositionally biased region" description="Basic and acidic residues" evidence="1">
    <location>
        <begin position="1480"/>
        <end position="1490"/>
    </location>
</feature>
<feature type="region of interest" description="Disordered" evidence="1">
    <location>
        <begin position="1"/>
        <end position="43"/>
    </location>
</feature>
<dbReference type="PANTHER" id="PTHR48125">
    <property type="entry name" value="LP07818P1"/>
    <property type="match status" value="1"/>
</dbReference>
<feature type="region of interest" description="Disordered" evidence="1">
    <location>
        <begin position="109"/>
        <end position="459"/>
    </location>
</feature>
<sequence length="2014" mass="219785">MSAPYRLTPRAPAAPHPTPQSASAYIQPNSKLSKPPIHNPYDKFTQREFDAWIGGITSALRRALGEEEEPKPQTTASGTDVILSRYGWQFPAESEDEVVDDSFAEIKARRTAGKGKARDPREGPGLGKGDHAQPIEIASSDEEEEEEVEFSITMDESAEEDEEEQEEASEYSEEEEEEGSWEWERGQSSSQQLRSPARKRVRAIQDEEYDEEADEDNEEYNEEFRDKYDEVNEDDEEYDEEFQDEEENEKIVQRDSISSSPIEIISDDEDDGERSVQEDEEISGDEGDLSLGSNSVDDKEIEPSRARTSSHPHLPVSYPPEGDGEAAEEGDMLDEDDEIQEIQPAEDDTSFPPQTYLSPERPPRHVEIPDPWSGPRTYAEDFYSGGDVILPPGQKDLIEQLPPQEPENMEDVDEIQPPQADTSFPQHDHEEERPIEIPDPWEGPQTYAEDFYSGGDVRALPGQPIDPSLLLGTGGLVDDIDSFLTPEILSRSQSNERNSLDDRGDEEQEDEQYIQPPSQHYDSSLRGHRLVPADAELITIDDSDEEEGPKQMEGARASPQSEIDELQYPEKDELCDSPRRHGFDVIETSSAPQEPLVQPLDFEKASQPLEDLQMPGSDITQEQDEVISNLVNWNNPPAFPTGKPASASAHLATPSPPEENGETIPLSIDEEDRRQVQAPVDVQDSEVIEPEMMEEILDDAKEMSTLEVAQAGTVSSEDAPIPMFEDAERENRESEDATVPSQDVHAEHEFEAGGTTDITASVPVSEDVHEMETSAAVDRTPGEFQPVADQSTTAIVDELMVDDDDIRSSPPSGDGNEQELQHQPCPTSPVQFNLSDVAGQLPTPPSERGRHVELPQMEGDGSTCHHSSPKKHTVEMEEIADEDDYCPQPAEPSVDMDSGVHVQKTLEYSVVEPVDDDGCRDEDADGEIDEDMEIVSTHSGDDRRVDERYDVEEAVTEGRLTEELADRAMSLGVVSVGPEDAEDFGQFLQEDEDMRQEAVVDQDKGVLEEVAAAPAEVAAIDEEDEQQEPRQYRQEDEDMKQDAVSEDVDEEVTANGEGIPEEEVEVASTHEEKEHQTELTHPPAHVEPSDPQLETPIPITANADFPDPMTRSQTPPPPHLSLNLGTLDTPLSPGQPIADSFAVPQSVVRPLAEGVLHASPLDATAQPTQTVDSLFTPAERSPSVEPADKPTESATLAHEDIQSKVISGDAPQQALQLEPADHVQTTPTAEQTIPTGDLSNSPTTASQPSSTFQGMLMTRKPSIPILMADPYPYSLSTPVSSMYPGHVVEVSEEEIGFDNSLTSNSTLEKEIETARLEANILDDLDNLDFQYPPESEAQTAFPNDLQTLSVVGGSDSTFTGVGSMDVFSDLLKQHTGDLAVPSVHGKEPEVGGNGNAKSAELGDIPADVVGINNVAVVSSELVKQADDRNLHQPSHEPSLGAESSQRTSKRKRDPSPSAPPDTSPARATTSLQKGKGKKSAKSDRKSRVESELTASGSIVEDTIRVKPRPQGKLLESLQREKVSDGSPASQSSSGTSVAYRLLQPGSRASSIASSAPSDKSFSSQPSPTVNKPTLPPPAPFVPPTSLFHAHGQKRKLMAQITQQLQPRRPKPSQTPSIKHVIEQPPAPESLSPVIASPPIPPPTISPVIPTPVVSDAHTETPTQIATSSPPPSSDVAQASQPPAPTPAPTPAPIPNPPAPAIPPKAAKSPAKAAPASTPLVTRSHCRYRRISLPKEEGGPRVCFLVPGCSLNDRELMDEEEIEDHGDARNEDASRIVRDIENLNFDSDLIGVLRQLVGLDILREQEVFYLPQPGEEVVRKMPNPPRKERSSKAKASAESPGFASSPGYSGSIRSPASVRPPVSAADSTSTSRSVLRNLLDLESERGSMVGDNNSELDPNDYDGEPRSKRARPSPPDGQEAMGPPRTQSKGKRKAKTKGGKGDDDIFQPGDSELDHSPDSKSVRKPRKSATKRGVKRTRTEVVAPEEGNERRYNKKLRLHFTAPAILPESPVKPTN</sequence>
<feature type="compositionally biased region" description="Low complexity" evidence="1">
    <location>
        <begin position="1645"/>
        <end position="1654"/>
    </location>
</feature>
<feature type="compositionally biased region" description="Basic and acidic residues" evidence="1">
    <location>
        <begin position="1425"/>
        <end position="1434"/>
    </location>
</feature>
<feature type="compositionally biased region" description="Acidic residues" evidence="1">
    <location>
        <begin position="1035"/>
        <end position="1052"/>
    </location>
</feature>
<dbReference type="PANTHER" id="PTHR48125:SF12">
    <property type="entry name" value="AT HOOK TRANSCRIPTION FACTOR FAMILY-RELATED"/>
    <property type="match status" value="1"/>
</dbReference>
<feature type="compositionally biased region" description="Basic and acidic residues" evidence="1">
    <location>
        <begin position="1186"/>
        <end position="1202"/>
    </location>
</feature>
<gene>
    <name evidence="2" type="ORF">M413DRAFT_446458</name>
</gene>
<feature type="compositionally biased region" description="Basic residues" evidence="1">
    <location>
        <begin position="1927"/>
        <end position="1937"/>
    </location>
</feature>
<feature type="compositionally biased region" description="Acidic residues" evidence="1">
    <location>
        <begin position="231"/>
        <end position="248"/>
    </location>
</feature>
<feature type="compositionally biased region" description="Acidic residues" evidence="1">
    <location>
        <begin position="876"/>
        <end position="885"/>
    </location>
</feature>
<feature type="compositionally biased region" description="Acidic residues" evidence="1">
    <location>
        <begin position="265"/>
        <end position="288"/>
    </location>
</feature>
<dbReference type="Proteomes" id="UP000053424">
    <property type="component" value="Unassembled WGS sequence"/>
</dbReference>
<feature type="region of interest" description="Disordered" evidence="1">
    <location>
        <begin position="1815"/>
        <end position="1987"/>
    </location>
</feature>
<dbReference type="HOGENOM" id="CLU_237973_0_0_1"/>
<feature type="compositionally biased region" description="Acidic residues" evidence="1">
    <location>
        <begin position="156"/>
        <end position="181"/>
    </location>
</feature>
<evidence type="ECO:0000313" key="2">
    <source>
        <dbReference type="EMBL" id="KIM40281.1"/>
    </source>
</evidence>
<protein>
    <submittedName>
        <fullName evidence="2">Uncharacterized protein</fullName>
    </submittedName>
</protein>
<feature type="compositionally biased region" description="Low complexity" evidence="1">
    <location>
        <begin position="1703"/>
        <end position="1718"/>
    </location>
</feature>
<dbReference type="EMBL" id="KN831783">
    <property type="protein sequence ID" value="KIM40281.1"/>
    <property type="molecule type" value="Genomic_DNA"/>
</dbReference>
<keyword evidence="3" id="KW-1185">Reference proteome</keyword>
<feature type="compositionally biased region" description="Acidic residues" evidence="1">
    <location>
        <begin position="503"/>
        <end position="512"/>
    </location>
</feature>
<feature type="compositionally biased region" description="Polar residues" evidence="1">
    <location>
        <begin position="1599"/>
        <end position="1616"/>
    </location>
</feature>
<feature type="compositionally biased region" description="Acidic residues" evidence="1">
    <location>
        <begin position="206"/>
        <end position="221"/>
    </location>
</feature>
<feature type="compositionally biased region" description="Acidic residues" evidence="1">
    <location>
        <begin position="322"/>
        <end position="349"/>
    </location>
</feature>
<feature type="compositionally biased region" description="Pro residues" evidence="1">
    <location>
        <begin position="1681"/>
        <end position="1702"/>
    </location>
</feature>
<feature type="region of interest" description="Disordered" evidence="1">
    <location>
        <begin position="711"/>
        <end position="789"/>
    </location>
</feature>
<feature type="region of interest" description="Disordered" evidence="1">
    <location>
        <begin position="63"/>
        <end position="82"/>
    </location>
</feature>